<comment type="caution">
    <text evidence="2">The sequence shown here is derived from an EMBL/GenBank/DDBJ whole genome shotgun (WGS) entry which is preliminary data.</text>
</comment>
<feature type="non-terminal residue" evidence="2">
    <location>
        <position position="1"/>
    </location>
</feature>
<evidence type="ECO:0000313" key="2">
    <source>
        <dbReference type="EMBL" id="EPS64901.1"/>
    </source>
</evidence>
<dbReference type="EMBL" id="AUSU01004536">
    <property type="protein sequence ID" value="EPS64901.1"/>
    <property type="molecule type" value="Genomic_DNA"/>
</dbReference>
<proteinExistence type="predicted"/>
<dbReference type="AlphaFoldDB" id="S8CJQ5"/>
<gene>
    <name evidence="2" type="ORF">M569_09879</name>
</gene>
<protein>
    <submittedName>
        <fullName evidence="2">Uncharacterized protein</fullName>
    </submittedName>
</protein>
<dbReference type="Proteomes" id="UP000015453">
    <property type="component" value="Unassembled WGS sequence"/>
</dbReference>
<feature type="compositionally biased region" description="Basic and acidic residues" evidence="1">
    <location>
        <begin position="25"/>
        <end position="40"/>
    </location>
</feature>
<sequence length="125" mass="15232">RKVITKQKKIEAKYEERKSRLENYLDKNIKRKLNFDKFDETSSPEKPTENKKDDQREKTPYEPRQEKEDDKKEESTDKKNSPQEDEKSQIGQDKSDKKSDHRNENHENFDRNLQDKKRKKGNYEK</sequence>
<evidence type="ECO:0000313" key="3">
    <source>
        <dbReference type="Proteomes" id="UP000015453"/>
    </source>
</evidence>
<feature type="region of interest" description="Disordered" evidence="1">
    <location>
        <begin position="25"/>
        <end position="125"/>
    </location>
</feature>
<feature type="non-terminal residue" evidence="2">
    <location>
        <position position="125"/>
    </location>
</feature>
<name>S8CJQ5_9LAMI</name>
<organism evidence="2 3">
    <name type="scientific">Genlisea aurea</name>
    <dbReference type="NCBI Taxonomy" id="192259"/>
    <lineage>
        <taxon>Eukaryota</taxon>
        <taxon>Viridiplantae</taxon>
        <taxon>Streptophyta</taxon>
        <taxon>Embryophyta</taxon>
        <taxon>Tracheophyta</taxon>
        <taxon>Spermatophyta</taxon>
        <taxon>Magnoliopsida</taxon>
        <taxon>eudicotyledons</taxon>
        <taxon>Gunneridae</taxon>
        <taxon>Pentapetalae</taxon>
        <taxon>asterids</taxon>
        <taxon>lamiids</taxon>
        <taxon>Lamiales</taxon>
        <taxon>Lentibulariaceae</taxon>
        <taxon>Genlisea</taxon>
    </lineage>
</organism>
<reference evidence="2 3" key="1">
    <citation type="journal article" date="2013" name="BMC Genomics">
        <title>The miniature genome of a carnivorous plant Genlisea aurea contains a low number of genes and short non-coding sequences.</title>
        <authorList>
            <person name="Leushkin E.V."/>
            <person name="Sutormin R.A."/>
            <person name="Nabieva E.R."/>
            <person name="Penin A.A."/>
            <person name="Kondrashov A.S."/>
            <person name="Logacheva M.D."/>
        </authorList>
    </citation>
    <scope>NUCLEOTIDE SEQUENCE [LARGE SCALE GENOMIC DNA]</scope>
</reference>
<feature type="compositionally biased region" description="Basic and acidic residues" evidence="1">
    <location>
        <begin position="46"/>
        <end position="125"/>
    </location>
</feature>
<keyword evidence="3" id="KW-1185">Reference proteome</keyword>
<evidence type="ECO:0000256" key="1">
    <source>
        <dbReference type="SAM" id="MobiDB-lite"/>
    </source>
</evidence>
<accession>S8CJQ5</accession>